<dbReference type="PANTHER" id="PTHR11406">
    <property type="entry name" value="PHOSPHOGLYCERATE KINASE"/>
    <property type="match status" value="1"/>
</dbReference>
<keyword evidence="13 14" id="KW-0324">Glycolysis</keyword>
<dbReference type="GO" id="GO:0006094">
    <property type="term" value="P:gluconeogenesis"/>
    <property type="evidence" value="ECO:0007669"/>
    <property type="project" value="TreeGrafter"/>
</dbReference>
<sequence length="394" mass="42443">MNKKSIKDVELQGKRVFCRVDFNVPLKDGNVTDDTRIRAALPTIKYLVENGAKVILASHLGRPKGQVVEELRLTPVAKRLSELLGKDVKKANEAYGESVKAEIAKMENGDVLLLENVRFYPGEEKNDPELAKEFAALADLYVNDAFGAAHRAHASTEGIAHYLPAVSGFLMQKELDVLGKALSNPERPFTAIIGGAKVKDKIGVIDNLLDKVDNLIIGGGLAYTFVKAQGHEIGKSLLEEDKIDLAKSFMAKAKEKGVNFYMPVDAVVADEFSETANKKEVAIEEIPADWQALDIGPKTVELYAKVIKESKLVIWNGPMGVFEMDAYANGTKGIAEALAAATGTYSIIGGGDSAAAVEKFHLAEKMDHISTGGGASLEFMEGKTLPGVAALNDK</sequence>
<evidence type="ECO:0000256" key="3">
    <source>
        <dbReference type="ARBA" id="ARBA00004838"/>
    </source>
</evidence>
<keyword evidence="9 14" id="KW-0808">Transferase</keyword>
<dbReference type="PANTHER" id="PTHR11406:SF23">
    <property type="entry name" value="PHOSPHOGLYCERATE KINASE 1, CHLOROPLASTIC-RELATED"/>
    <property type="match status" value="1"/>
</dbReference>
<dbReference type="PATRIC" id="fig|1398.26.peg.2368"/>
<evidence type="ECO:0000256" key="4">
    <source>
        <dbReference type="ARBA" id="ARBA00008982"/>
    </source>
</evidence>
<reference evidence="19" key="2">
    <citation type="submission" date="2023-06" db="EMBL/GenBank/DDBJ databases">
        <title>Probiogenomic evaluation and L lactic producing Weizmannia coaggulans BKMTCR2-2 from tree bark.</title>
        <authorList>
            <person name="Mahittikon J."/>
            <person name="Tanasupawat S."/>
        </authorList>
    </citation>
    <scope>NUCLEOTIDE SEQUENCE</scope>
    <source>
        <strain evidence="19">BKMTCR2-2</strain>
    </source>
</reference>
<gene>
    <name evidence="14" type="primary">pgk</name>
    <name evidence="18" type="ORF">B4098_2164</name>
    <name evidence="19" type="ORF">QN341_15650</name>
</gene>
<evidence type="ECO:0000256" key="12">
    <source>
        <dbReference type="ARBA" id="ARBA00022840"/>
    </source>
</evidence>
<dbReference type="InterPro" id="IPR036043">
    <property type="entry name" value="Phosphoglycerate_kinase_sf"/>
</dbReference>
<evidence type="ECO:0000256" key="5">
    <source>
        <dbReference type="ARBA" id="ARBA00011245"/>
    </source>
</evidence>
<feature type="binding site" evidence="14 15">
    <location>
        <begin position="59"/>
        <end position="62"/>
    </location>
    <ligand>
        <name>substrate</name>
    </ligand>
</feature>
<evidence type="ECO:0000256" key="10">
    <source>
        <dbReference type="ARBA" id="ARBA00022741"/>
    </source>
</evidence>
<evidence type="ECO:0000256" key="11">
    <source>
        <dbReference type="ARBA" id="ARBA00022777"/>
    </source>
</evidence>
<comment type="subcellular location">
    <subcellularLocation>
        <location evidence="2 14">Cytoplasm</location>
    </subcellularLocation>
</comment>
<feature type="binding site" evidence="15">
    <location>
        <position position="151"/>
    </location>
    <ligand>
        <name>(2R)-3-phosphoglycerate</name>
        <dbReference type="ChEBI" id="CHEBI:58272"/>
    </ligand>
</feature>
<keyword evidence="11 14" id="KW-0418">Kinase</keyword>
<dbReference type="PRINTS" id="PR00477">
    <property type="entry name" value="PHGLYCKINASE"/>
</dbReference>
<evidence type="ECO:0000256" key="14">
    <source>
        <dbReference type="HAMAP-Rule" id="MF_00145"/>
    </source>
</evidence>
<evidence type="ECO:0000256" key="2">
    <source>
        <dbReference type="ARBA" id="ARBA00004496"/>
    </source>
</evidence>
<keyword evidence="10 14" id="KW-0547">Nucleotide-binding</keyword>
<dbReference type="RefSeq" id="WP_013860188.1">
    <property type="nucleotide sequence ID" value="NZ_JASUZX010000003.1"/>
</dbReference>
<keyword evidence="14" id="KW-0597">Phosphoprotein</keyword>
<evidence type="ECO:0000256" key="1">
    <source>
        <dbReference type="ARBA" id="ARBA00000642"/>
    </source>
</evidence>
<dbReference type="Proteomes" id="UP000075288">
    <property type="component" value="Unassembled WGS sequence"/>
</dbReference>
<feature type="modified residue" description="Phosphoserine" evidence="14">
    <location>
        <position position="183"/>
    </location>
</feature>
<protein>
    <recommendedName>
        <fullName evidence="7 14">Phosphoglycerate kinase</fullName>
        <ecNumber evidence="6 14">2.7.2.3</ecNumber>
    </recommendedName>
</protein>
<dbReference type="CDD" id="cd00318">
    <property type="entry name" value="Phosphoglycerate_kinase"/>
    <property type="match status" value="1"/>
</dbReference>
<evidence type="ECO:0000256" key="9">
    <source>
        <dbReference type="ARBA" id="ARBA00022679"/>
    </source>
</evidence>
<keyword evidence="8 14" id="KW-0963">Cytoplasm</keyword>
<dbReference type="SUPFAM" id="SSF53748">
    <property type="entry name" value="Phosphoglycerate kinase"/>
    <property type="match status" value="1"/>
</dbReference>
<feature type="binding site" evidence="15">
    <location>
        <position position="36"/>
    </location>
    <ligand>
        <name>(2R)-3-phosphoglycerate</name>
        <dbReference type="ChEBI" id="CHEBI:58272"/>
    </ligand>
</feature>
<dbReference type="FunFam" id="3.40.50.1260:FF:000001">
    <property type="entry name" value="Phosphoglycerate kinase"/>
    <property type="match status" value="1"/>
</dbReference>
<dbReference type="Pfam" id="PF00162">
    <property type="entry name" value="PGK"/>
    <property type="match status" value="1"/>
</dbReference>
<dbReference type="InterPro" id="IPR001576">
    <property type="entry name" value="Phosphoglycerate_kinase"/>
</dbReference>
<feature type="binding site" evidence="14 16">
    <location>
        <position position="323"/>
    </location>
    <ligand>
        <name>ATP</name>
        <dbReference type="ChEBI" id="CHEBI:30616"/>
    </ligand>
</feature>
<dbReference type="HAMAP" id="MF_00145">
    <property type="entry name" value="Phosphoglyc_kinase"/>
    <property type="match status" value="1"/>
</dbReference>
<feature type="modified residue" description="Phosphothreonine" evidence="14">
    <location>
        <position position="299"/>
    </location>
</feature>
<evidence type="ECO:0000256" key="7">
    <source>
        <dbReference type="ARBA" id="ARBA00016471"/>
    </source>
</evidence>
<reference evidence="18 20" key="1">
    <citation type="submission" date="2016-01" db="EMBL/GenBank/DDBJ databases">
        <title>Genome Sequences of Twelve Sporeforming Bacillus Species Isolated from Foods.</title>
        <authorList>
            <person name="Berendsen E.M."/>
            <person name="Wells-Bennik M.H."/>
            <person name="Krawcyk A.O."/>
            <person name="De Jong A."/>
            <person name="Holsappel S."/>
            <person name="Eijlander R.T."/>
            <person name="Kuipers O.P."/>
        </authorList>
    </citation>
    <scope>NUCLEOTIDE SEQUENCE [LARGE SCALE GENOMIC DNA]</scope>
    <source>
        <strain evidence="18 20">B4098</strain>
    </source>
</reference>
<dbReference type="GO" id="GO:0005524">
    <property type="term" value="F:ATP binding"/>
    <property type="evidence" value="ECO:0007669"/>
    <property type="project" value="UniProtKB-KW"/>
</dbReference>
<dbReference type="FunFam" id="3.40.50.1260:FF:000002">
    <property type="entry name" value="Phosphoglycerate kinase"/>
    <property type="match status" value="1"/>
</dbReference>
<dbReference type="AlphaFoldDB" id="A0A150K2W9"/>
<comment type="caution">
    <text evidence="14">Lacks conserved residue(s) required for the propagation of feature annotation.</text>
</comment>
<dbReference type="Gene3D" id="3.40.50.1260">
    <property type="entry name" value="Phosphoglycerate kinase, N-terminal domain"/>
    <property type="match status" value="2"/>
</dbReference>
<dbReference type="GO" id="GO:0004618">
    <property type="term" value="F:phosphoglycerate kinase activity"/>
    <property type="evidence" value="ECO:0007669"/>
    <property type="project" value="UniProtKB-UniRule"/>
</dbReference>
<dbReference type="InterPro" id="IPR015824">
    <property type="entry name" value="Phosphoglycerate_kinase_N"/>
</dbReference>
<dbReference type="UniPathway" id="UPA00109">
    <property type="reaction ID" value="UER00185"/>
</dbReference>
<dbReference type="EMBL" id="LQYG01000035">
    <property type="protein sequence ID" value="KYC63776.1"/>
    <property type="molecule type" value="Genomic_DNA"/>
</dbReference>
<dbReference type="GO" id="GO:0006096">
    <property type="term" value="P:glycolytic process"/>
    <property type="evidence" value="ECO:0007669"/>
    <property type="project" value="UniProtKB-UniRule"/>
</dbReference>
<feature type="binding site" evidence="14">
    <location>
        <position position="118"/>
    </location>
    <ligand>
        <name>substrate</name>
    </ligand>
</feature>
<comment type="subunit">
    <text evidence="5 14">Monomer.</text>
</comment>
<comment type="caution">
    <text evidence="18">The sequence shown here is derived from an EMBL/GenBank/DDBJ whole genome shotgun (WGS) entry which is preliminary data.</text>
</comment>
<evidence type="ECO:0000256" key="8">
    <source>
        <dbReference type="ARBA" id="ARBA00022490"/>
    </source>
</evidence>
<accession>A0A150K2W9</accession>
<feature type="binding site" evidence="14 16">
    <location>
        <begin position="350"/>
        <end position="353"/>
    </location>
    <ligand>
        <name>ATP</name>
        <dbReference type="ChEBI" id="CHEBI:30616"/>
    </ligand>
</feature>
<keyword evidence="12 14" id="KW-0067">ATP-binding</keyword>
<dbReference type="EMBL" id="JASUZX010000003">
    <property type="protein sequence ID" value="MDL5042436.1"/>
    <property type="molecule type" value="Genomic_DNA"/>
</dbReference>
<comment type="similarity">
    <text evidence="4 14 17">Belongs to the phosphoglycerate kinase family.</text>
</comment>
<feature type="binding site" evidence="14 15">
    <location>
        <begin position="21"/>
        <end position="23"/>
    </location>
    <ligand>
        <name>substrate</name>
    </ligand>
</feature>
<evidence type="ECO:0000256" key="13">
    <source>
        <dbReference type="ARBA" id="ARBA00023152"/>
    </source>
</evidence>
<dbReference type="OMA" id="DMIFDIG"/>
<proteinExistence type="inferred from homology"/>
<dbReference type="GO" id="GO:0043531">
    <property type="term" value="F:ADP binding"/>
    <property type="evidence" value="ECO:0007669"/>
    <property type="project" value="TreeGrafter"/>
</dbReference>
<dbReference type="PROSITE" id="PS00111">
    <property type="entry name" value="PGLYCERATE_KINASE"/>
    <property type="match status" value="1"/>
</dbReference>
<dbReference type="Proteomes" id="UP001223084">
    <property type="component" value="Unassembled WGS sequence"/>
</dbReference>
<feature type="binding site" evidence="14 16">
    <location>
        <position position="201"/>
    </location>
    <ligand>
        <name>ATP</name>
        <dbReference type="ChEBI" id="CHEBI:30616"/>
    </ligand>
</feature>
<comment type="pathway">
    <text evidence="3 14">Carbohydrate degradation; glycolysis; pyruvate from D-glyceraldehyde 3-phosphate: step 2/5.</text>
</comment>
<evidence type="ECO:0000256" key="15">
    <source>
        <dbReference type="PIRSR" id="PIRSR000724-1"/>
    </source>
</evidence>
<evidence type="ECO:0000256" key="6">
    <source>
        <dbReference type="ARBA" id="ARBA00013061"/>
    </source>
</evidence>
<dbReference type="EC" id="2.7.2.3" evidence="6 14"/>
<evidence type="ECO:0000313" key="18">
    <source>
        <dbReference type="EMBL" id="KYC63776.1"/>
    </source>
</evidence>
<dbReference type="PIRSF" id="PIRSF000724">
    <property type="entry name" value="Pgk"/>
    <property type="match status" value="1"/>
</dbReference>
<evidence type="ECO:0000256" key="16">
    <source>
        <dbReference type="PIRSR" id="PIRSR000724-2"/>
    </source>
</evidence>
<feature type="binding site" evidence="14">
    <location>
        <position position="36"/>
    </location>
    <ligand>
        <name>substrate</name>
    </ligand>
</feature>
<name>A0A150K2W9_HEYCO</name>
<organism evidence="18 20">
    <name type="scientific">Heyndrickxia coagulans</name>
    <name type="common">Weizmannia coagulans</name>
    <dbReference type="NCBI Taxonomy" id="1398"/>
    <lineage>
        <taxon>Bacteria</taxon>
        <taxon>Bacillati</taxon>
        <taxon>Bacillota</taxon>
        <taxon>Bacilli</taxon>
        <taxon>Bacillales</taxon>
        <taxon>Bacillaceae</taxon>
        <taxon>Heyndrickxia</taxon>
    </lineage>
</organism>
<evidence type="ECO:0000313" key="20">
    <source>
        <dbReference type="Proteomes" id="UP000075288"/>
    </source>
</evidence>
<evidence type="ECO:0000256" key="17">
    <source>
        <dbReference type="RuleBase" id="RU000532"/>
    </source>
</evidence>
<feature type="binding site" evidence="15">
    <location>
        <position position="118"/>
    </location>
    <ligand>
        <name>(2R)-3-phosphoglycerate</name>
        <dbReference type="ChEBI" id="CHEBI:58272"/>
    </ligand>
</feature>
<evidence type="ECO:0000313" key="19">
    <source>
        <dbReference type="EMBL" id="MDL5042436.1"/>
    </source>
</evidence>
<feature type="binding site" evidence="14">
    <location>
        <position position="151"/>
    </location>
    <ligand>
        <name>substrate</name>
    </ligand>
</feature>
<dbReference type="GO" id="GO:0005829">
    <property type="term" value="C:cytosol"/>
    <property type="evidence" value="ECO:0007669"/>
    <property type="project" value="TreeGrafter"/>
</dbReference>
<comment type="catalytic activity">
    <reaction evidence="1 14 17">
        <text>(2R)-3-phosphoglycerate + ATP = (2R)-3-phospho-glyceroyl phosphate + ADP</text>
        <dbReference type="Rhea" id="RHEA:14801"/>
        <dbReference type="ChEBI" id="CHEBI:30616"/>
        <dbReference type="ChEBI" id="CHEBI:57604"/>
        <dbReference type="ChEBI" id="CHEBI:58272"/>
        <dbReference type="ChEBI" id="CHEBI:456216"/>
        <dbReference type="EC" id="2.7.2.3"/>
    </reaction>
</comment>
<dbReference type="InterPro" id="IPR015911">
    <property type="entry name" value="Phosphoglycerate_kinase_CS"/>
</dbReference>